<evidence type="ECO:0000256" key="9">
    <source>
        <dbReference type="ARBA" id="ARBA00022989"/>
    </source>
</evidence>
<comment type="pathway">
    <text evidence="11">Cofactor biosynthesis; tocopherol biosynthesis.</text>
</comment>
<organism evidence="15 16">
    <name type="scientific">Kalanchoe fedtschenkoi</name>
    <name type="common">Lavender scallops</name>
    <name type="synonym">South American air plant</name>
    <dbReference type="NCBI Taxonomy" id="63787"/>
    <lineage>
        <taxon>Eukaryota</taxon>
        <taxon>Viridiplantae</taxon>
        <taxon>Streptophyta</taxon>
        <taxon>Embryophyta</taxon>
        <taxon>Tracheophyta</taxon>
        <taxon>Spermatophyta</taxon>
        <taxon>Magnoliopsida</taxon>
        <taxon>eudicotyledons</taxon>
        <taxon>Gunneridae</taxon>
        <taxon>Pentapetalae</taxon>
        <taxon>Saxifragales</taxon>
        <taxon>Crassulaceae</taxon>
        <taxon>Kalanchoe</taxon>
    </lineage>
</organism>
<dbReference type="EC" id="2.7.1.182" evidence="12"/>
<evidence type="ECO:0000256" key="4">
    <source>
        <dbReference type="ARBA" id="ARBA00022640"/>
    </source>
</evidence>
<keyword evidence="9 14" id="KW-1133">Transmembrane helix</keyword>
<dbReference type="GO" id="GO:0010189">
    <property type="term" value="P:vitamin E biosynthetic process"/>
    <property type="evidence" value="ECO:0007669"/>
    <property type="project" value="EnsemblPlants"/>
</dbReference>
<evidence type="ECO:0000256" key="5">
    <source>
        <dbReference type="ARBA" id="ARBA00022679"/>
    </source>
</evidence>
<dbReference type="Proteomes" id="UP000594263">
    <property type="component" value="Unplaced"/>
</dbReference>
<keyword evidence="10 14" id="KW-0472">Membrane</keyword>
<dbReference type="GO" id="GO:0031969">
    <property type="term" value="C:chloroplast membrane"/>
    <property type="evidence" value="ECO:0007669"/>
    <property type="project" value="UniProtKB-SubCell"/>
</dbReference>
<reference evidence="15" key="1">
    <citation type="submission" date="2021-01" db="UniProtKB">
        <authorList>
            <consortium name="EnsemblPlants"/>
        </authorList>
    </citation>
    <scope>IDENTIFICATION</scope>
</reference>
<comment type="catalytic activity">
    <reaction evidence="13">
        <text>phytol + CTP = phytyl phosphate + CDP + H(+)</text>
        <dbReference type="Rhea" id="RHEA:38055"/>
        <dbReference type="ChEBI" id="CHEBI:15378"/>
        <dbReference type="ChEBI" id="CHEBI:17327"/>
        <dbReference type="ChEBI" id="CHEBI:37563"/>
        <dbReference type="ChEBI" id="CHEBI:58069"/>
        <dbReference type="ChEBI" id="CHEBI:75483"/>
        <dbReference type="EC" id="2.7.1.182"/>
    </reaction>
</comment>
<evidence type="ECO:0000256" key="10">
    <source>
        <dbReference type="ARBA" id="ARBA00023136"/>
    </source>
</evidence>
<evidence type="ECO:0000256" key="14">
    <source>
        <dbReference type="SAM" id="Phobius"/>
    </source>
</evidence>
<feature type="transmembrane region" description="Helical" evidence="14">
    <location>
        <begin position="133"/>
        <end position="153"/>
    </location>
</feature>
<evidence type="ECO:0000256" key="11">
    <source>
        <dbReference type="ARBA" id="ARBA00024015"/>
    </source>
</evidence>
<dbReference type="PANTHER" id="PTHR32523">
    <property type="entry name" value="PHYTOL KINASE 1, CHLOROPLASTIC"/>
    <property type="match status" value="1"/>
</dbReference>
<dbReference type="Gramene" id="Kaladp0055s0324.1.v1.1">
    <property type="protein sequence ID" value="Kaladp0055s0324.1.v1.1.CDS.1"/>
    <property type="gene ID" value="Kaladp0055s0324.v1.1"/>
</dbReference>
<evidence type="ECO:0000256" key="13">
    <source>
        <dbReference type="ARBA" id="ARBA00048889"/>
    </source>
</evidence>
<name>A0A7N0U622_KALFE</name>
<evidence type="ECO:0000256" key="3">
    <source>
        <dbReference type="ARBA" id="ARBA00022528"/>
    </source>
</evidence>
<comment type="similarity">
    <text evidence="2">Belongs to the polyprenol kinase family.</text>
</comment>
<feature type="transmembrane region" description="Helical" evidence="14">
    <location>
        <begin position="233"/>
        <end position="255"/>
    </location>
</feature>
<evidence type="ECO:0000256" key="2">
    <source>
        <dbReference type="ARBA" id="ARBA00010794"/>
    </source>
</evidence>
<keyword evidence="5" id="KW-0808">Transferase</keyword>
<keyword evidence="4" id="KW-0934">Plastid</keyword>
<evidence type="ECO:0000256" key="8">
    <source>
        <dbReference type="ARBA" id="ARBA00022946"/>
    </source>
</evidence>
<keyword evidence="8" id="KW-0809">Transit peptide</keyword>
<evidence type="ECO:0000256" key="1">
    <source>
        <dbReference type="ARBA" id="ARBA00004508"/>
    </source>
</evidence>
<keyword evidence="16" id="KW-1185">Reference proteome</keyword>
<evidence type="ECO:0000313" key="15">
    <source>
        <dbReference type="EnsemblPlants" id="Kaladp0055s0324.1.v1.1.CDS.1"/>
    </source>
</evidence>
<evidence type="ECO:0000313" key="16">
    <source>
        <dbReference type="Proteomes" id="UP000594263"/>
    </source>
</evidence>
<evidence type="ECO:0000256" key="6">
    <source>
        <dbReference type="ARBA" id="ARBA00022692"/>
    </source>
</evidence>
<dbReference type="InterPro" id="IPR039606">
    <property type="entry name" value="Phytol/farnesol_kinase"/>
</dbReference>
<dbReference type="OMA" id="SWPIFST"/>
<evidence type="ECO:0000256" key="7">
    <source>
        <dbReference type="ARBA" id="ARBA00022777"/>
    </source>
</evidence>
<accession>A0A7N0U622</accession>
<comment type="subcellular location">
    <subcellularLocation>
        <location evidence="1">Plastid</location>
        <location evidence="1">Chloroplast membrane</location>
        <topology evidence="1">Multi-pass membrane protein</topology>
    </subcellularLocation>
</comment>
<keyword evidence="6 14" id="KW-0812">Transmembrane</keyword>
<keyword evidence="7" id="KW-0418">Kinase</keyword>
<evidence type="ECO:0000256" key="12">
    <source>
        <dbReference type="ARBA" id="ARBA00039024"/>
    </source>
</evidence>
<keyword evidence="3" id="KW-0150">Chloroplast</keyword>
<dbReference type="EnsemblPlants" id="Kaladp0055s0324.1.v1.1">
    <property type="protein sequence ID" value="Kaladp0055s0324.1.v1.1.CDS.1"/>
    <property type="gene ID" value="Kaladp0055s0324.v1.1"/>
</dbReference>
<feature type="transmembrane region" description="Helical" evidence="14">
    <location>
        <begin position="107"/>
        <end position="127"/>
    </location>
</feature>
<dbReference type="AlphaFoldDB" id="A0A7N0U622"/>
<feature type="transmembrane region" description="Helical" evidence="14">
    <location>
        <begin position="174"/>
        <end position="193"/>
    </location>
</feature>
<dbReference type="GO" id="GO:0010276">
    <property type="term" value="F:phytol kinase activity"/>
    <property type="evidence" value="ECO:0007669"/>
    <property type="project" value="UniProtKB-EC"/>
</dbReference>
<sequence>MSGLIGAAGGGGGCWGMIWSCIHPTPRRHLPKISPIPPHPFLFHRTVPPRPLFQSVPRTVSRPPLVVASTPPLLQDAAATTALFSSAYFLVLAFDKLTESRIIRQSLSRKLVHILSGLLFAASWPFFSDSVHARYFAALVPLANFFRLLIHGLSLAADDTLVTSLTREGNPKELLRGPLYYVVVLLVSTTVFWRESPVGVVSVAMMCGGDGIADIIGRRYGFQKLPYNPHKSWLGSISMFICGSLISAGMLYCFTSLGCFSLDWSSALQRVLLVSLVATIVESLPITETLDDNLSVPLASMVTALMIFG</sequence>
<dbReference type="PANTHER" id="PTHR32523:SF8">
    <property type="entry name" value="DOLICHOL KINASE"/>
    <property type="match status" value="1"/>
</dbReference>
<proteinExistence type="inferred from homology"/>
<protein>
    <recommendedName>
        <fullName evidence="12">phytol kinase</fullName>
        <ecNumber evidence="12">2.7.1.182</ecNumber>
    </recommendedName>
</protein>